<dbReference type="InterPro" id="IPR004864">
    <property type="entry name" value="LEA_2"/>
</dbReference>
<evidence type="ECO:0000313" key="8">
    <source>
        <dbReference type="EMBL" id="KAG6433665.1"/>
    </source>
</evidence>
<keyword evidence="2 6" id="KW-0812">Transmembrane</keyword>
<feature type="domain" description="Late embryogenesis abundant protein LEA-2 subgroup" evidence="7">
    <location>
        <begin position="89"/>
        <end position="177"/>
    </location>
</feature>
<feature type="transmembrane region" description="Helical" evidence="6">
    <location>
        <begin position="28"/>
        <end position="51"/>
    </location>
</feature>
<dbReference type="SUPFAM" id="SSF117070">
    <property type="entry name" value="LEA14-like"/>
    <property type="match status" value="1"/>
</dbReference>
<keyword evidence="3 6" id="KW-1133">Transmembrane helix</keyword>
<evidence type="ECO:0000259" key="7">
    <source>
        <dbReference type="Pfam" id="PF03168"/>
    </source>
</evidence>
<evidence type="ECO:0000256" key="6">
    <source>
        <dbReference type="SAM" id="Phobius"/>
    </source>
</evidence>
<dbReference type="GO" id="GO:0098542">
    <property type="term" value="P:defense response to other organism"/>
    <property type="evidence" value="ECO:0007669"/>
    <property type="project" value="InterPro"/>
</dbReference>
<dbReference type="GO" id="GO:0016020">
    <property type="term" value="C:membrane"/>
    <property type="evidence" value="ECO:0007669"/>
    <property type="project" value="UniProtKB-SubCell"/>
</dbReference>
<name>A0A8X8YIQ5_SALSN</name>
<dbReference type="Proteomes" id="UP000298416">
    <property type="component" value="Unassembled WGS sequence"/>
</dbReference>
<dbReference type="Gene3D" id="2.60.40.1820">
    <property type="match status" value="1"/>
</dbReference>
<dbReference type="AlphaFoldDB" id="A0A8X8YIQ5"/>
<sequence>METESSSRKLMEADSAKSPGCGRRGRRICLCASAAVLGLGLLLLILGLTVFKARRPTTRVDSVALDDLDFSLDLARLRVAVNVTLALGLTVHNPNRVGFKYRNGTALLRHRGNDIGEVPVPAGRIGARDTRSLNLTLALMADRIVSDSAMFNDFVSGTLPIQAYVKLSGKVRIVFSIHVATYTTCDVDVMLRNQTLSNLKCHYRTKL</sequence>
<dbReference type="OrthoDB" id="1929523at2759"/>
<protein>
    <recommendedName>
        <fullName evidence="7">Late embryogenesis abundant protein LEA-2 subgroup domain-containing protein</fullName>
    </recommendedName>
</protein>
<evidence type="ECO:0000256" key="1">
    <source>
        <dbReference type="ARBA" id="ARBA00004167"/>
    </source>
</evidence>
<dbReference type="Pfam" id="PF03168">
    <property type="entry name" value="LEA_2"/>
    <property type="match status" value="1"/>
</dbReference>
<comment type="caution">
    <text evidence="8">The sequence shown here is derived from an EMBL/GenBank/DDBJ whole genome shotgun (WGS) entry which is preliminary data.</text>
</comment>
<feature type="compositionally biased region" description="Basic and acidic residues" evidence="5">
    <location>
        <begin position="1"/>
        <end position="15"/>
    </location>
</feature>
<accession>A0A8X8YIQ5</accession>
<evidence type="ECO:0000256" key="4">
    <source>
        <dbReference type="ARBA" id="ARBA00023136"/>
    </source>
</evidence>
<keyword evidence="4 6" id="KW-0472">Membrane</keyword>
<organism evidence="8">
    <name type="scientific">Salvia splendens</name>
    <name type="common">Scarlet sage</name>
    <dbReference type="NCBI Taxonomy" id="180675"/>
    <lineage>
        <taxon>Eukaryota</taxon>
        <taxon>Viridiplantae</taxon>
        <taxon>Streptophyta</taxon>
        <taxon>Embryophyta</taxon>
        <taxon>Tracheophyta</taxon>
        <taxon>Spermatophyta</taxon>
        <taxon>Magnoliopsida</taxon>
        <taxon>eudicotyledons</taxon>
        <taxon>Gunneridae</taxon>
        <taxon>Pentapetalae</taxon>
        <taxon>asterids</taxon>
        <taxon>lamiids</taxon>
        <taxon>Lamiales</taxon>
        <taxon>Lamiaceae</taxon>
        <taxon>Nepetoideae</taxon>
        <taxon>Mentheae</taxon>
        <taxon>Salviinae</taxon>
        <taxon>Salvia</taxon>
        <taxon>Salvia subgen. Calosphace</taxon>
        <taxon>core Calosphace</taxon>
    </lineage>
</organism>
<proteinExistence type="predicted"/>
<dbReference type="PANTHER" id="PTHR31234">
    <property type="entry name" value="LATE EMBRYOGENESIS ABUNDANT (LEA) HYDROXYPROLINE-RICH GLYCOPROTEIN FAMILY"/>
    <property type="match status" value="1"/>
</dbReference>
<reference evidence="8" key="2">
    <citation type="submission" date="2020-08" db="EMBL/GenBank/DDBJ databases">
        <title>Plant Genome Project.</title>
        <authorList>
            <person name="Zhang R.-G."/>
        </authorList>
    </citation>
    <scope>NUCLEOTIDE SEQUENCE</scope>
    <source>
        <strain evidence="8">Huo1</strain>
        <tissue evidence="8">Leaf</tissue>
    </source>
</reference>
<keyword evidence="9" id="KW-1185">Reference proteome</keyword>
<reference evidence="8" key="1">
    <citation type="submission" date="2018-01" db="EMBL/GenBank/DDBJ databases">
        <authorList>
            <person name="Mao J.F."/>
        </authorList>
    </citation>
    <scope>NUCLEOTIDE SEQUENCE</scope>
    <source>
        <strain evidence="8">Huo1</strain>
        <tissue evidence="8">Leaf</tissue>
    </source>
</reference>
<evidence type="ECO:0000256" key="5">
    <source>
        <dbReference type="SAM" id="MobiDB-lite"/>
    </source>
</evidence>
<dbReference type="EMBL" id="PNBA02000002">
    <property type="protein sequence ID" value="KAG6433665.1"/>
    <property type="molecule type" value="Genomic_DNA"/>
</dbReference>
<evidence type="ECO:0000313" key="9">
    <source>
        <dbReference type="Proteomes" id="UP000298416"/>
    </source>
</evidence>
<comment type="subcellular location">
    <subcellularLocation>
        <location evidence="1">Membrane</location>
        <topology evidence="1">Single-pass membrane protein</topology>
    </subcellularLocation>
</comment>
<dbReference type="PANTHER" id="PTHR31234:SF65">
    <property type="entry name" value="LATE EMBRYOGENESIS ABUNDANT PROTEIN, LEA_2 SUBGROUP"/>
    <property type="match status" value="1"/>
</dbReference>
<evidence type="ECO:0000256" key="3">
    <source>
        <dbReference type="ARBA" id="ARBA00022989"/>
    </source>
</evidence>
<feature type="region of interest" description="Disordered" evidence="5">
    <location>
        <begin position="1"/>
        <end position="22"/>
    </location>
</feature>
<gene>
    <name evidence="8" type="ORF">SASPL_105280</name>
</gene>
<dbReference type="InterPro" id="IPR044839">
    <property type="entry name" value="NDR1-like"/>
</dbReference>
<evidence type="ECO:0000256" key="2">
    <source>
        <dbReference type="ARBA" id="ARBA00022692"/>
    </source>
</evidence>